<dbReference type="SUPFAM" id="SSF89562">
    <property type="entry name" value="RraA-like"/>
    <property type="match status" value="1"/>
</dbReference>
<comment type="cofactor">
    <cofactor evidence="1">
        <name>a divalent metal cation</name>
        <dbReference type="ChEBI" id="CHEBI:60240"/>
    </cofactor>
</comment>
<organism evidence="6 7">
    <name type="scientific">Pandoraea terrae</name>
    <dbReference type="NCBI Taxonomy" id="1537710"/>
    <lineage>
        <taxon>Bacteria</taxon>
        <taxon>Pseudomonadati</taxon>
        <taxon>Pseudomonadota</taxon>
        <taxon>Betaproteobacteria</taxon>
        <taxon>Burkholderiales</taxon>
        <taxon>Burkholderiaceae</taxon>
        <taxon>Pandoraea</taxon>
    </lineage>
</organism>
<evidence type="ECO:0000256" key="2">
    <source>
        <dbReference type="ARBA" id="ARBA00016549"/>
    </source>
</evidence>
<evidence type="ECO:0000256" key="4">
    <source>
        <dbReference type="ARBA" id="ARBA00030169"/>
    </source>
</evidence>
<evidence type="ECO:0000313" key="6">
    <source>
        <dbReference type="EMBL" id="VVE29701.1"/>
    </source>
</evidence>
<evidence type="ECO:0000256" key="5">
    <source>
        <dbReference type="PIRSR" id="PIRSR605493-1"/>
    </source>
</evidence>
<dbReference type="RefSeq" id="WP_150698326.1">
    <property type="nucleotide sequence ID" value="NZ_CABPRZ010000015.1"/>
</dbReference>
<comment type="cofactor">
    <cofactor evidence="5">
        <name>Mg(2+)</name>
        <dbReference type="ChEBI" id="CHEBI:18420"/>
    </cofactor>
</comment>
<dbReference type="Pfam" id="PF03737">
    <property type="entry name" value="RraA-like"/>
    <property type="match status" value="1"/>
</dbReference>
<feature type="binding site" evidence="5">
    <location>
        <begin position="101"/>
        <end position="104"/>
    </location>
    <ligand>
        <name>substrate</name>
    </ligand>
</feature>
<dbReference type="Gene3D" id="3.50.30.40">
    <property type="entry name" value="Ribonuclease E inhibitor RraA/RraA-like"/>
    <property type="match status" value="1"/>
</dbReference>
<keyword evidence="7" id="KW-1185">Reference proteome</keyword>
<dbReference type="Proteomes" id="UP000414233">
    <property type="component" value="Unassembled WGS sequence"/>
</dbReference>
<name>A0A5E4X088_9BURK</name>
<evidence type="ECO:0000256" key="1">
    <source>
        <dbReference type="ARBA" id="ARBA00001968"/>
    </source>
</evidence>
<feature type="binding site" evidence="5">
    <location>
        <position position="124"/>
    </location>
    <ligand>
        <name>Mg(2+)</name>
        <dbReference type="ChEBI" id="CHEBI:18420"/>
    </ligand>
</feature>
<dbReference type="InterPro" id="IPR036704">
    <property type="entry name" value="RraA/RraA-like_sf"/>
</dbReference>
<keyword evidence="5" id="KW-0479">Metal-binding</keyword>
<reference evidence="6 7" key="1">
    <citation type="submission" date="2019-08" db="EMBL/GenBank/DDBJ databases">
        <authorList>
            <person name="Peeters C."/>
        </authorList>
    </citation>
    <scope>NUCLEOTIDE SEQUENCE [LARGE SCALE GENOMIC DNA]</scope>
    <source>
        <strain evidence="6 7">LMG 30175</strain>
    </source>
</reference>
<dbReference type="PANTHER" id="PTHR33254:SF4">
    <property type="entry name" value="4-HYDROXY-4-METHYL-2-OXOGLUTARATE ALDOLASE 3-RELATED"/>
    <property type="match status" value="1"/>
</dbReference>
<dbReference type="OrthoDB" id="9805307at2"/>
<evidence type="ECO:0000313" key="7">
    <source>
        <dbReference type="Proteomes" id="UP000414233"/>
    </source>
</evidence>
<protein>
    <recommendedName>
        <fullName evidence="2">Putative 4-hydroxy-4-methyl-2-oxoglutarate aldolase</fullName>
    </recommendedName>
    <alternativeName>
        <fullName evidence="3">Regulator of ribonuclease activity homolog</fullName>
    </alternativeName>
    <alternativeName>
        <fullName evidence="4">RraA-like protein</fullName>
    </alternativeName>
</protein>
<dbReference type="AlphaFoldDB" id="A0A5E4X088"/>
<evidence type="ECO:0000256" key="3">
    <source>
        <dbReference type="ARBA" id="ARBA00029596"/>
    </source>
</evidence>
<dbReference type="InterPro" id="IPR005493">
    <property type="entry name" value="RraA/RraA-like"/>
</dbReference>
<accession>A0A5E4X088</accession>
<gene>
    <name evidence="6" type="ORF">PTE30175_03490</name>
</gene>
<dbReference type="PANTHER" id="PTHR33254">
    <property type="entry name" value="4-HYDROXY-4-METHYL-2-OXOGLUTARATE ALDOLASE 3-RELATED"/>
    <property type="match status" value="1"/>
</dbReference>
<feature type="binding site" evidence="5">
    <location>
        <position position="123"/>
    </location>
    <ligand>
        <name>substrate</name>
    </ligand>
</feature>
<dbReference type="EMBL" id="CABPRZ010000015">
    <property type="protein sequence ID" value="VVE29701.1"/>
    <property type="molecule type" value="Genomic_DNA"/>
</dbReference>
<sequence length="230" mass="24404">MQTTLSHAPVAAPECPAIPHEYTTLSAAEVSDALDKLGLPGSALGIAPIGTEPRMLGRAFTVRYAPVDLEPGTVGDYIDDVPAGSVVVLDNAGRVDCTVWGGILTEVASRTGITGTVINGACRDGAAAGQFGYPIFSRGRFMRTGKDRVQVAEVNGVVSLGDVRVRPGDILLGDGDGVVVIPRERETEVLQIALRTRAAEEKIIASFRDGKSLTDARNEHNYHTLQRIQK</sequence>
<dbReference type="CDD" id="cd16841">
    <property type="entry name" value="RraA_family"/>
    <property type="match status" value="1"/>
</dbReference>
<keyword evidence="5" id="KW-0460">Magnesium</keyword>
<dbReference type="GO" id="GO:0046872">
    <property type="term" value="F:metal ion binding"/>
    <property type="evidence" value="ECO:0007669"/>
    <property type="project" value="UniProtKB-KW"/>
</dbReference>
<proteinExistence type="predicted"/>